<name>A0ABY1NJH5_9HYPH</name>
<keyword evidence="12" id="KW-1185">Reference proteome</keyword>
<dbReference type="GO" id="GO:0051301">
    <property type="term" value="P:cell division"/>
    <property type="evidence" value="ECO:0007669"/>
    <property type="project" value="UniProtKB-KW"/>
</dbReference>
<dbReference type="InterPro" id="IPR007838">
    <property type="entry name" value="Cell_div_ZapA-like"/>
</dbReference>
<evidence type="ECO:0000256" key="10">
    <source>
        <dbReference type="SAM" id="Coils"/>
    </source>
</evidence>
<dbReference type="Gene3D" id="3.30.160.880">
    <property type="entry name" value="Cell division protein ZapA protomer, N-terminal domain"/>
    <property type="match status" value="1"/>
</dbReference>
<dbReference type="Proteomes" id="UP001157914">
    <property type="component" value="Unassembled WGS sequence"/>
</dbReference>
<evidence type="ECO:0000256" key="7">
    <source>
        <dbReference type="ARBA" id="ARBA00024910"/>
    </source>
</evidence>
<dbReference type="SUPFAM" id="SSF102829">
    <property type="entry name" value="Cell division protein ZapA-like"/>
    <property type="match status" value="1"/>
</dbReference>
<organism evidence="11 12">
    <name type="scientific">Roseibium denhamense</name>
    <dbReference type="NCBI Taxonomy" id="76305"/>
    <lineage>
        <taxon>Bacteria</taxon>
        <taxon>Pseudomonadati</taxon>
        <taxon>Pseudomonadota</taxon>
        <taxon>Alphaproteobacteria</taxon>
        <taxon>Hyphomicrobiales</taxon>
        <taxon>Stappiaceae</taxon>
        <taxon>Roseibium</taxon>
    </lineage>
</organism>
<comment type="caution">
    <text evidence="11">The sequence shown here is derived from an EMBL/GenBank/DDBJ whole genome shotgun (WGS) entry which is preliminary data.</text>
</comment>
<evidence type="ECO:0000256" key="1">
    <source>
        <dbReference type="ARBA" id="ARBA00004496"/>
    </source>
</evidence>
<evidence type="ECO:0000256" key="8">
    <source>
        <dbReference type="ARBA" id="ARBA00026068"/>
    </source>
</evidence>
<dbReference type="Pfam" id="PF05164">
    <property type="entry name" value="ZapA"/>
    <property type="match status" value="1"/>
</dbReference>
<evidence type="ECO:0000256" key="6">
    <source>
        <dbReference type="ARBA" id="ARBA00023306"/>
    </source>
</evidence>
<gene>
    <name evidence="11" type="ORF">SAMN06265374_1311</name>
</gene>
<evidence type="ECO:0000256" key="9">
    <source>
        <dbReference type="ARBA" id="ARBA00033158"/>
    </source>
</evidence>
<dbReference type="EMBL" id="FXTT01000001">
    <property type="protein sequence ID" value="SMP11280.1"/>
    <property type="molecule type" value="Genomic_DNA"/>
</dbReference>
<keyword evidence="4 11" id="KW-0132">Cell division</keyword>
<feature type="coiled-coil region" evidence="10">
    <location>
        <begin position="56"/>
        <end position="90"/>
    </location>
</feature>
<proteinExistence type="predicted"/>
<evidence type="ECO:0000256" key="4">
    <source>
        <dbReference type="ARBA" id="ARBA00022618"/>
    </source>
</evidence>
<dbReference type="PANTHER" id="PTHR34981:SF1">
    <property type="entry name" value="CELL DIVISION PROTEIN ZAPA"/>
    <property type="match status" value="1"/>
</dbReference>
<reference evidence="11 12" key="1">
    <citation type="submission" date="2017-05" db="EMBL/GenBank/DDBJ databases">
        <authorList>
            <person name="Varghese N."/>
            <person name="Submissions S."/>
        </authorList>
    </citation>
    <scope>NUCLEOTIDE SEQUENCE [LARGE SCALE GENOMIC DNA]</scope>
    <source>
        <strain evidence="11 12">DSM 15949</strain>
    </source>
</reference>
<keyword evidence="6" id="KW-0131">Cell cycle</keyword>
<comment type="subunit">
    <text evidence="8">Homodimer. Interacts with FtsZ.</text>
</comment>
<dbReference type="RefSeq" id="WP_155191993.1">
    <property type="nucleotide sequence ID" value="NZ_BAAAEA010000001.1"/>
</dbReference>
<dbReference type="PANTHER" id="PTHR34981">
    <property type="entry name" value="CELL DIVISION PROTEIN ZAPA"/>
    <property type="match status" value="1"/>
</dbReference>
<dbReference type="InterPro" id="IPR042233">
    <property type="entry name" value="Cell_div_ZapA_N"/>
</dbReference>
<sequence>MAQITVTINGKSFRMACDDGEEERLMGLAARFDGWIGELKGAFGEIGDQRLTVMAGIMATDQLSEMERRVARLEAELKDAKAQQVHALDAMSHNDQELSKAINTAAVRIESLAEGLSKSLKSPETSS</sequence>
<evidence type="ECO:0000256" key="2">
    <source>
        <dbReference type="ARBA" id="ARBA00015195"/>
    </source>
</evidence>
<evidence type="ECO:0000313" key="12">
    <source>
        <dbReference type="Proteomes" id="UP001157914"/>
    </source>
</evidence>
<evidence type="ECO:0000256" key="5">
    <source>
        <dbReference type="ARBA" id="ARBA00023210"/>
    </source>
</evidence>
<comment type="function">
    <text evidence="7">Activator of cell division through the inhibition of FtsZ GTPase activity, therefore promoting FtsZ assembly into bundles of protofilaments necessary for the formation of the division Z ring. It is recruited early at mid-cell but it is not essential for cell division.</text>
</comment>
<accession>A0ABY1NJH5</accession>
<comment type="subcellular location">
    <subcellularLocation>
        <location evidence="1">Cytoplasm</location>
    </subcellularLocation>
</comment>
<evidence type="ECO:0000313" key="11">
    <source>
        <dbReference type="EMBL" id="SMP11280.1"/>
    </source>
</evidence>
<keyword evidence="3" id="KW-0963">Cytoplasm</keyword>
<keyword evidence="5" id="KW-0717">Septation</keyword>
<keyword evidence="10" id="KW-0175">Coiled coil</keyword>
<protein>
    <recommendedName>
        <fullName evidence="2">Cell division protein ZapA</fullName>
    </recommendedName>
    <alternativeName>
        <fullName evidence="9">Z ring-associated protein ZapA</fullName>
    </alternativeName>
</protein>
<evidence type="ECO:0000256" key="3">
    <source>
        <dbReference type="ARBA" id="ARBA00022490"/>
    </source>
</evidence>
<dbReference type="InterPro" id="IPR036192">
    <property type="entry name" value="Cell_div_ZapA-like_sf"/>
</dbReference>